<reference evidence="1 2" key="1">
    <citation type="submission" date="2018-07" db="EMBL/GenBank/DDBJ databases">
        <title>Genome sequences of six Lactobacillus spp. isolated from bumble bee guts.</title>
        <authorList>
            <person name="Motta E.V.S."/>
            <person name="Moran N.A."/>
        </authorList>
    </citation>
    <scope>NUCLEOTIDE SEQUENCE [LARGE SCALE GENOMIC DNA]</scope>
    <source>
        <strain evidence="1 2">LV-8.1</strain>
    </source>
</reference>
<gene>
    <name evidence="1" type="ORF">DS832_07970</name>
</gene>
<protein>
    <submittedName>
        <fullName evidence="1">Uncharacterized protein</fullName>
    </submittedName>
</protein>
<dbReference type="AlphaFoldDB" id="A0A3R6ZUG5"/>
<dbReference type="RefSeq" id="WP_118911115.1">
    <property type="nucleotide sequence ID" value="NZ_QOCS01000022.1"/>
</dbReference>
<accession>A0A3R6ZUG5</accession>
<organism evidence="1 2">
    <name type="scientific">Bombilactobacillus bombi</name>
    <dbReference type="NCBI Taxonomy" id="1303590"/>
    <lineage>
        <taxon>Bacteria</taxon>
        <taxon>Bacillati</taxon>
        <taxon>Bacillota</taxon>
        <taxon>Bacilli</taxon>
        <taxon>Lactobacillales</taxon>
        <taxon>Lactobacillaceae</taxon>
        <taxon>Bombilactobacillus</taxon>
    </lineage>
</organism>
<evidence type="ECO:0000313" key="1">
    <source>
        <dbReference type="EMBL" id="RHW45050.1"/>
    </source>
</evidence>
<evidence type="ECO:0000313" key="2">
    <source>
        <dbReference type="Proteomes" id="UP000284822"/>
    </source>
</evidence>
<name>A0A3R6ZUG5_9LACO</name>
<sequence>MRLKANELLIVSSNNSYQASKILIKGHQYQIRPVSSFKLYFNYERTILKPIFIIAANQKIAQQINPQPWIFVNGINITG</sequence>
<comment type="caution">
    <text evidence="1">The sequence shown here is derived from an EMBL/GenBank/DDBJ whole genome shotgun (WGS) entry which is preliminary data.</text>
</comment>
<dbReference type="EMBL" id="QOCS01000022">
    <property type="protein sequence ID" value="RHW45050.1"/>
    <property type="molecule type" value="Genomic_DNA"/>
</dbReference>
<dbReference type="Proteomes" id="UP000284822">
    <property type="component" value="Unassembled WGS sequence"/>
</dbReference>
<proteinExistence type="predicted"/>